<dbReference type="KEGG" id="upi:EJG51_007235"/>
<dbReference type="Proteomes" id="UP000274350">
    <property type="component" value="Chromosome"/>
</dbReference>
<proteinExistence type="predicted"/>
<sequence length="127" mass="14348">MGSEHKHEQRLIWLHSTAPLKPALGRACNGCGVCCAAEPCPVARVFLWQWRDSCRALAWLPSERQYRCGLLLAPSAHIRLLPSFLQRPFRYLAARWIAAGTACDSDAQADQLNIDYNYLAHREDKGK</sequence>
<organism evidence="1 2">
    <name type="scientific">Undibacterium piscinae</name>
    <dbReference type="NCBI Taxonomy" id="2495591"/>
    <lineage>
        <taxon>Bacteria</taxon>
        <taxon>Pseudomonadati</taxon>
        <taxon>Pseudomonadota</taxon>
        <taxon>Betaproteobacteria</taxon>
        <taxon>Burkholderiales</taxon>
        <taxon>Oxalobacteraceae</taxon>
        <taxon>Undibacterium</taxon>
    </lineage>
</organism>
<gene>
    <name evidence="1" type="ORF">EJG51_007235</name>
</gene>
<evidence type="ECO:0008006" key="3">
    <source>
        <dbReference type="Google" id="ProtNLM"/>
    </source>
</evidence>
<name>A0A6M4A390_9BURK</name>
<evidence type="ECO:0000313" key="1">
    <source>
        <dbReference type="EMBL" id="QJQ05675.1"/>
    </source>
</evidence>
<evidence type="ECO:0000313" key="2">
    <source>
        <dbReference type="Proteomes" id="UP000274350"/>
    </source>
</evidence>
<dbReference type="EMBL" id="CP051152">
    <property type="protein sequence ID" value="QJQ05675.1"/>
    <property type="molecule type" value="Genomic_DNA"/>
</dbReference>
<protein>
    <recommendedName>
        <fullName evidence="3">4Fe-4S ferredoxin-type domain-containing protein</fullName>
    </recommendedName>
</protein>
<accession>A0A6M4A390</accession>
<dbReference type="OrthoDB" id="8536890at2"/>
<reference evidence="1 2" key="1">
    <citation type="journal article" date="2019" name="Int. J. Syst. Evol. Microbiol.">
        <title>Undibacterium piscinae sp. nov., isolated from Korean shiner intestine.</title>
        <authorList>
            <person name="Lee S.Y."/>
            <person name="Kang W."/>
            <person name="Kim P.S."/>
            <person name="Kim H.S."/>
            <person name="Sung H."/>
            <person name="Shin N.R."/>
            <person name="Whon T.W."/>
            <person name="Yun J.H."/>
            <person name="Lee J.Y."/>
            <person name="Lee J.Y."/>
            <person name="Jung M.J."/>
            <person name="Jeong Y.S."/>
            <person name="Tak E.J."/>
            <person name="Han J.E."/>
            <person name="Hyun D.W."/>
            <person name="Kang M.S."/>
            <person name="Lee K.E."/>
            <person name="Lee B.H."/>
            <person name="Bae J.W."/>
        </authorList>
    </citation>
    <scope>NUCLEOTIDE SEQUENCE [LARGE SCALE GENOMIC DNA]</scope>
    <source>
        <strain evidence="1 2">S11R28</strain>
    </source>
</reference>
<keyword evidence="2" id="KW-1185">Reference proteome</keyword>
<dbReference type="AlphaFoldDB" id="A0A6M4A390"/>